<proteinExistence type="predicted"/>
<comment type="caution">
    <text evidence="2">The sequence shown here is derived from an EMBL/GenBank/DDBJ whole genome shotgun (WGS) entry which is preliminary data.</text>
</comment>
<organism evidence="2 3">
    <name type="scientific">Massilia aurea</name>
    <dbReference type="NCBI Taxonomy" id="373040"/>
    <lineage>
        <taxon>Bacteria</taxon>
        <taxon>Pseudomonadati</taxon>
        <taxon>Pseudomonadota</taxon>
        <taxon>Betaproteobacteria</taxon>
        <taxon>Burkholderiales</taxon>
        <taxon>Oxalobacteraceae</taxon>
        <taxon>Telluria group</taxon>
        <taxon>Massilia</taxon>
    </lineage>
</organism>
<reference evidence="2 3" key="1">
    <citation type="submission" date="2020-08" db="EMBL/GenBank/DDBJ databases">
        <title>The Agave Microbiome: Exploring the role of microbial communities in plant adaptations to desert environments.</title>
        <authorList>
            <person name="Partida-Martinez L.P."/>
        </authorList>
    </citation>
    <scope>NUCLEOTIDE SEQUENCE [LARGE SCALE GENOMIC DNA]</scope>
    <source>
        <strain evidence="2 3">AT3.2</strain>
    </source>
</reference>
<keyword evidence="1" id="KW-0732">Signal</keyword>
<evidence type="ECO:0008006" key="4">
    <source>
        <dbReference type="Google" id="ProtNLM"/>
    </source>
</evidence>
<evidence type="ECO:0000256" key="1">
    <source>
        <dbReference type="SAM" id="SignalP"/>
    </source>
</evidence>
<evidence type="ECO:0000313" key="2">
    <source>
        <dbReference type="EMBL" id="MBB6136373.1"/>
    </source>
</evidence>
<dbReference type="AlphaFoldDB" id="A0A7W9X4J1"/>
<dbReference type="Proteomes" id="UP000540787">
    <property type="component" value="Unassembled WGS sequence"/>
</dbReference>
<name>A0A7W9X4J1_9BURK</name>
<sequence length="127" mass="13432">MKRHFCQLLLLAATTMAAPVAFSETSIVKCVDDEGRVTLTDRPCEAGATTVHMASEPANDGVTRAHAHPLVTEASVLPPPRAMQRTYVPAPRAVAKLLASDVATLKAARAQFVLSDVRSTPVLAGLD</sequence>
<protein>
    <recommendedName>
        <fullName evidence="4">DUF4124 domain-containing protein</fullName>
    </recommendedName>
</protein>
<gene>
    <name evidence="2" type="ORF">HD842_004551</name>
</gene>
<dbReference type="EMBL" id="JACHBX010000006">
    <property type="protein sequence ID" value="MBB6136373.1"/>
    <property type="molecule type" value="Genomic_DNA"/>
</dbReference>
<evidence type="ECO:0000313" key="3">
    <source>
        <dbReference type="Proteomes" id="UP000540787"/>
    </source>
</evidence>
<accession>A0A7W9X4J1</accession>
<dbReference type="RefSeq" id="WP_183557908.1">
    <property type="nucleotide sequence ID" value="NZ_JACHBX010000006.1"/>
</dbReference>
<feature type="signal peptide" evidence="1">
    <location>
        <begin position="1"/>
        <end position="17"/>
    </location>
</feature>
<keyword evidence="3" id="KW-1185">Reference proteome</keyword>
<feature type="chain" id="PRO_5030677456" description="DUF4124 domain-containing protein" evidence="1">
    <location>
        <begin position="18"/>
        <end position="127"/>
    </location>
</feature>